<dbReference type="OrthoDB" id="10604092at2759"/>
<sequence>HQCKNEDVKCALAPLRLRRDALRCTRCSQDRQKSMAPCRHRVAGVADMLGTPDVPAYQEACLAARLTRLRVLGWPLALRLCTTDDGNEDATLDELRVYMKETHRLREAHGQGIPWWSAEYGPERAPVVGANAPDGPLKSAGLSRSSTLLQVVREAASKGPPASRRSWFPTPKARKGLVGVVFYSATCRVWNWGGVWTFPQLLNDYGVPIVFVYVSEYSVTDSDALTDSSYVPVVDQPKEENWKAANCLLFGVPMVAAALGWRPDRVDQYVDGMDRALESAYEAAPWRVYVLDAASSTIAFRTGPGPLNGIAKARALSDFLAANREF</sequence>
<evidence type="ECO:0000313" key="2">
    <source>
        <dbReference type="Proteomes" id="UP000789595"/>
    </source>
</evidence>
<name>A0A8J2S979_9STRA</name>
<dbReference type="EMBL" id="CAKKNE010000002">
    <property type="protein sequence ID" value="CAH0368123.1"/>
    <property type="molecule type" value="Genomic_DNA"/>
</dbReference>
<protein>
    <submittedName>
        <fullName evidence="1">Uncharacterized protein</fullName>
    </submittedName>
</protein>
<keyword evidence="2" id="KW-1185">Reference proteome</keyword>
<feature type="non-terminal residue" evidence="1">
    <location>
        <position position="1"/>
    </location>
</feature>
<reference evidence="1" key="1">
    <citation type="submission" date="2021-11" db="EMBL/GenBank/DDBJ databases">
        <authorList>
            <consortium name="Genoscope - CEA"/>
            <person name="William W."/>
        </authorList>
    </citation>
    <scope>NUCLEOTIDE SEQUENCE</scope>
</reference>
<organism evidence="1 2">
    <name type="scientific">Pelagomonas calceolata</name>
    <dbReference type="NCBI Taxonomy" id="35677"/>
    <lineage>
        <taxon>Eukaryota</taxon>
        <taxon>Sar</taxon>
        <taxon>Stramenopiles</taxon>
        <taxon>Ochrophyta</taxon>
        <taxon>Pelagophyceae</taxon>
        <taxon>Pelagomonadales</taxon>
        <taxon>Pelagomonadaceae</taxon>
        <taxon>Pelagomonas</taxon>
    </lineage>
</organism>
<dbReference type="AlphaFoldDB" id="A0A8J2S979"/>
<proteinExistence type="predicted"/>
<dbReference type="Proteomes" id="UP000789595">
    <property type="component" value="Unassembled WGS sequence"/>
</dbReference>
<comment type="caution">
    <text evidence="1">The sequence shown here is derived from an EMBL/GenBank/DDBJ whole genome shotgun (WGS) entry which is preliminary data.</text>
</comment>
<dbReference type="Gene3D" id="3.40.30.10">
    <property type="entry name" value="Glutaredoxin"/>
    <property type="match status" value="1"/>
</dbReference>
<accession>A0A8J2S979</accession>
<evidence type="ECO:0000313" key="1">
    <source>
        <dbReference type="EMBL" id="CAH0368123.1"/>
    </source>
</evidence>
<gene>
    <name evidence="1" type="ORF">PECAL_2P11730</name>
</gene>